<evidence type="ECO:0000313" key="3">
    <source>
        <dbReference type="Proteomes" id="UP000276133"/>
    </source>
</evidence>
<proteinExistence type="predicted"/>
<sequence>MKGPENRVSQKGPQKKSSVRTSKNRFLTNKLKIEIPTKTAFSRPFQERTSKKSFPKESFYKKGPQIELPKKDLKKSLPKNKPQNRDSHKNSLF</sequence>
<dbReference type="AlphaFoldDB" id="A0A3M7T892"/>
<comment type="caution">
    <text evidence="2">The sequence shown here is derived from an EMBL/GenBank/DDBJ whole genome shotgun (WGS) entry which is preliminary data.</text>
</comment>
<feature type="compositionally biased region" description="Basic and acidic residues" evidence="1">
    <location>
        <begin position="45"/>
        <end position="60"/>
    </location>
</feature>
<reference evidence="2 3" key="1">
    <citation type="journal article" date="2018" name="Sci. Rep.">
        <title>Genomic signatures of local adaptation to the degree of environmental predictability in rotifers.</title>
        <authorList>
            <person name="Franch-Gras L."/>
            <person name="Hahn C."/>
            <person name="Garcia-Roger E.M."/>
            <person name="Carmona M.J."/>
            <person name="Serra M."/>
            <person name="Gomez A."/>
        </authorList>
    </citation>
    <scope>NUCLEOTIDE SEQUENCE [LARGE SCALE GENOMIC DNA]</scope>
    <source>
        <strain evidence="2">HYR1</strain>
    </source>
</reference>
<feature type="region of interest" description="Disordered" evidence="1">
    <location>
        <begin position="1"/>
        <end position="93"/>
    </location>
</feature>
<keyword evidence="3" id="KW-1185">Reference proteome</keyword>
<evidence type="ECO:0000313" key="2">
    <source>
        <dbReference type="EMBL" id="RNA44050.1"/>
    </source>
</evidence>
<organism evidence="2 3">
    <name type="scientific">Brachionus plicatilis</name>
    <name type="common">Marine rotifer</name>
    <name type="synonym">Brachionus muelleri</name>
    <dbReference type="NCBI Taxonomy" id="10195"/>
    <lineage>
        <taxon>Eukaryota</taxon>
        <taxon>Metazoa</taxon>
        <taxon>Spiralia</taxon>
        <taxon>Gnathifera</taxon>
        <taxon>Rotifera</taxon>
        <taxon>Eurotatoria</taxon>
        <taxon>Monogononta</taxon>
        <taxon>Pseudotrocha</taxon>
        <taxon>Ploima</taxon>
        <taxon>Brachionidae</taxon>
        <taxon>Brachionus</taxon>
    </lineage>
</organism>
<evidence type="ECO:0000256" key="1">
    <source>
        <dbReference type="SAM" id="MobiDB-lite"/>
    </source>
</evidence>
<name>A0A3M7T892_BRAPC</name>
<dbReference type="Proteomes" id="UP000276133">
    <property type="component" value="Unassembled WGS sequence"/>
</dbReference>
<feature type="compositionally biased region" description="Basic and acidic residues" evidence="1">
    <location>
        <begin position="83"/>
        <end position="93"/>
    </location>
</feature>
<gene>
    <name evidence="2" type="ORF">BpHYR1_033935</name>
</gene>
<accession>A0A3M7T892</accession>
<protein>
    <submittedName>
        <fullName evidence="2">Uncharacterized protein</fullName>
    </submittedName>
</protein>
<dbReference type="EMBL" id="REGN01000162">
    <property type="protein sequence ID" value="RNA44050.1"/>
    <property type="molecule type" value="Genomic_DNA"/>
</dbReference>